<dbReference type="EMBL" id="AMEP01000163">
    <property type="protein sequence ID" value="EKX96237.1"/>
    <property type="molecule type" value="Genomic_DNA"/>
</dbReference>
<reference evidence="2 3" key="1">
    <citation type="submission" date="2012-05" db="EMBL/GenBank/DDBJ databases">
        <authorList>
            <person name="Weinstock G."/>
            <person name="Sodergren E."/>
            <person name="Lobos E.A."/>
            <person name="Fulton L."/>
            <person name="Fulton R."/>
            <person name="Courtney L."/>
            <person name="Fronick C."/>
            <person name="O'Laughlin M."/>
            <person name="Godfrey J."/>
            <person name="Wilson R.M."/>
            <person name="Miner T."/>
            <person name="Farmer C."/>
            <person name="Delehaunty K."/>
            <person name="Cordes M."/>
            <person name="Minx P."/>
            <person name="Tomlinson C."/>
            <person name="Chen J."/>
            <person name="Wollam A."/>
            <person name="Pepin K.H."/>
            <person name="Bhonagiri V."/>
            <person name="Zhang X."/>
            <person name="Suruliraj S."/>
            <person name="Warren W."/>
            <person name="Mitreva M."/>
            <person name="Mardis E.R."/>
            <person name="Wilson R.K."/>
        </authorList>
    </citation>
    <scope>NUCLEOTIDE SEQUENCE [LARGE SCALE GENOMIC DNA]</scope>
    <source>
        <strain evidence="2 3">F0055</strain>
    </source>
</reference>
<keyword evidence="1" id="KW-0812">Transmembrane</keyword>
<gene>
    <name evidence="2" type="ORF">HMPREF9151_02484</name>
</gene>
<dbReference type="Proteomes" id="UP000010433">
    <property type="component" value="Unassembled WGS sequence"/>
</dbReference>
<protein>
    <submittedName>
        <fullName evidence="2">Uncharacterized protein</fullName>
    </submittedName>
</protein>
<evidence type="ECO:0000313" key="2">
    <source>
        <dbReference type="EMBL" id="EKX96237.1"/>
    </source>
</evidence>
<keyword evidence="3" id="KW-1185">Reference proteome</keyword>
<feature type="transmembrane region" description="Helical" evidence="1">
    <location>
        <begin position="61"/>
        <end position="86"/>
    </location>
</feature>
<proteinExistence type="predicted"/>
<evidence type="ECO:0000256" key="1">
    <source>
        <dbReference type="SAM" id="Phobius"/>
    </source>
</evidence>
<keyword evidence="1" id="KW-1133">Transmembrane helix</keyword>
<organism evidence="2 3">
    <name type="scientific">Hoylesella saccharolytica F0055</name>
    <dbReference type="NCBI Taxonomy" id="1127699"/>
    <lineage>
        <taxon>Bacteria</taxon>
        <taxon>Pseudomonadati</taxon>
        <taxon>Bacteroidota</taxon>
        <taxon>Bacteroidia</taxon>
        <taxon>Bacteroidales</taxon>
        <taxon>Prevotellaceae</taxon>
        <taxon>Hoylesella</taxon>
    </lineage>
</organism>
<dbReference type="PATRIC" id="fig|1127699.3.peg.2276"/>
<dbReference type="HOGENOM" id="CLU_2357393_0_0_10"/>
<name>L1MYT2_9BACT</name>
<comment type="caution">
    <text evidence="2">The sequence shown here is derived from an EMBL/GenBank/DDBJ whole genome shotgun (WGS) entry which is preliminary data.</text>
</comment>
<evidence type="ECO:0000313" key="3">
    <source>
        <dbReference type="Proteomes" id="UP000010433"/>
    </source>
</evidence>
<dbReference type="STRING" id="1127699.HMPREF9151_02484"/>
<accession>L1MYT2</accession>
<dbReference type="AlphaFoldDB" id="L1MYT2"/>
<sequence>MVKGSKLPIKSPVLICCSREGLTAQYRLFIAKIRYFFYTNKFRFAFLDAAFCKDVVSGCKLFCSVFQVFIMFFFILSLFVLASYIIPFKSNRFVLL</sequence>
<keyword evidence="1" id="KW-0472">Membrane</keyword>